<feature type="compositionally biased region" description="Basic and acidic residues" evidence="1">
    <location>
        <begin position="144"/>
        <end position="160"/>
    </location>
</feature>
<gene>
    <name evidence="2" type="ORF">SPIL2461_LOCUS23308</name>
</gene>
<evidence type="ECO:0000256" key="1">
    <source>
        <dbReference type="SAM" id="MobiDB-lite"/>
    </source>
</evidence>
<feature type="region of interest" description="Disordered" evidence="1">
    <location>
        <begin position="79"/>
        <end position="181"/>
    </location>
</feature>
<proteinExistence type="predicted"/>
<feature type="compositionally biased region" description="Polar residues" evidence="1">
    <location>
        <begin position="1"/>
        <end position="20"/>
    </location>
</feature>
<feature type="compositionally biased region" description="Basic and acidic residues" evidence="1">
    <location>
        <begin position="92"/>
        <end position="105"/>
    </location>
</feature>
<protein>
    <recommendedName>
        <fullName evidence="4">C3H1-type domain-containing protein</fullName>
    </recommendedName>
</protein>
<organism evidence="2 3">
    <name type="scientific">Symbiodinium pilosum</name>
    <name type="common">Dinoflagellate</name>
    <dbReference type="NCBI Taxonomy" id="2952"/>
    <lineage>
        <taxon>Eukaryota</taxon>
        <taxon>Sar</taxon>
        <taxon>Alveolata</taxon>
        <taxon>Dinophyceae</taxon>
        <taxon>Suessiales</taxon>
        <taxon>Symbiodiniaceae</taxon>
        <taxon>Symbiodinium</taxon>
    </lineage>
</organism>
<dbReference type="Proteomes" id="UP000649617">
    <property type="component" value="Unassembled WGS sequence"/>
</dbReference>
<feature type="compositionally biased region" description="Basic residues" evidence="1">
    <location>
        <begin position="233"/>
        <end position="249"/>
    </location>
</feature>
<accession>A0A812YI71</accession>
<name>A0A812YI71_SYMPI</name>
<comment type="caution">
    <text evidence="2">The sequence shown here is derived from an EMBL/GenBank/DDBJ whole genome shotgun (WGS) entry which is preliminary data.</text>
</comment>
<feature type="compositionally biased region" description="Polar residues" evidence="1">
    <location>
        <begin position="133"/>
        <end position="143"/>
    </location>
</feature>
<feature type="region of interest" description="Disordered" evidence="1">
    <location>
        <begin position="1"/>
        <end position="42"/>
    </location>
</feature>
<keyword evidence="3" id="KW-1185">Reference proteome</keyword>
<dbReference type="EMBL" id="CAJNIZ010048130">
    <property type="protein sequence ID" value="CAE7783097.1"/>
    <property type="molecule type" value="Genomic_DNA"/>
</dbReference>
<reference evidence="2" key="1">
    <citation type="submission" date="2021-02" db="EMBL/GenBank/DDBJ databases">
        <authorList>
            <person name="Dougan E. K."/>
            <person name="Rhodes N."/>
            <person name="Thang M."/>
            <person name="Chan C."/>
        </authorList>
    </citation>
    <scope>NUCLEOTIDE SEQUENCE</scope>
</reference>
<evidence type="ECO:0000313" key="3">
    <source>
        <dbReference type="Proteomes" id="UP000649617"/>
    </source>
</evidence>
<sequence>MAFSRTQIKAPSMDFMSTTDDGSRTPSERESDHSGEPGLPNLKLVFGLMERGLPSLERGWRTPDPSPIRTGLPKCAAYTEFIEEEEQQPTPRCDRGRQPAKKDRSPSPSQQPWLRLQTPSPEPQLPMPALSQAFLQSFMQQYDTKTEQPEQPEPRSKWADMTDNEEENEQEPPMPEETGMQYPLCISYGSQGHPFSCGQACKYAAKGKGCKDGANCDHCHLCKWKKTPGTQRGRGRAPKPNRRTKGQAQ</sequence>
<dbReference type="AlphaFoldDB" id="A0A812YI71"/>
<dbReference type="OrthoDB" id="422417at2759"/>
<evidence type="ECO:0000313" key="2">
    <source>
        <dbReference type="EMBL" id="CAE7783097.1"/>
    </source>
</evidence>
<evidence type="ECO:0008006" key="4">
    <source>
        <dbReference type="Google" id="ProtNLM"/>
    </source>
</evidence>
<feature type="compositionally biased region" description="Basic and acidic residues" evidence="1">
    <location>
        <begin position="21"/>
        <end position="35"/>
    </location>
</feature>
<feature type="region of interest" description="Disordered" evidence="1">
    <location>
        <begin position="225"/>
        <end position="249"/>
    </location>
</feature>